<dbReference type="PANTHER" id="PTHR10728:SF40">
    <property type="entry name" value="PATATIN FAMILY PROTEIN"/>
    <property type="match status" value="1"/>
</dbReference>
<protein>
    <recommendedName>
        <fullName evidence="2">PNPLA domain-containing protein</fullName>
    </recommendedName>
</protein>
<keyword evidence="1" id="KW-0443">Lipid metabolism</keyword>
<name>A0A090API1_9GAMM</name>
<organism evidence="3 4">
    <name type="scientific">Thioploca ingrica</name>
    <dbReference type="NCBI Taxonomy" id="40754"/>
    <lineage>
        <taxon>Bacteria</taxon>
        <taxon>Pseudomonadati</taxon>
        <taxon>Pseudomonadota</taxon>
        <taxon>Gammaproteobacteria</taxon>
        <taxon>Thiotrichales</taxon>
        <taxon>Thiotrichaceae</taxon>
        <taxon>Thioploca</taxon>
    </lineage>
</organism>
<sequence>MFFDKEISIKDIPAQPFDFYLVERPNERFNDPDRYFAHEFKKIQQRRNLYGFKSTGQHPENLIGLALSGGGQRSAAFQLGLLSGLNKVPFGQGTLLNRIDYISSVSGGSWASGAYWASKRSDEELFRCLDDATEHGKNKVEQETCRIPAKMLRTKQEILPLPIKDGEFKQKKKAWEEAITEIYLPDYNVEFWDKNRDASCNHNFDRKPYPIFNSSHSIPVTSQEANDKHFPFQTTPDYLGTIADCKSLGIAPTEECPKGRSGFFVRHGAEGFSWSERKWKKYWKLWAPEDWAIEGMTLSKTLAHSSAVIGAEMLLQYDFDLKYQGQYIEEIRKRYELSDGGKTENLGLLSLIERGVDFIIVSYMGKDNPSYGPFQDFDLASKQVKKLLGCEVQMPKHQSEDKNFVFQSSYTIGGKDKIILHVKPMHSNVGEFKDYLKNQKHADGSPRYADIVEFLDNEKCDSKDRFPQTPTMWVEYDERLIRAYYLLGQYVAKEHILVNLSKLA</sequence>
<dbReference type="Pfam" id="PF01734">
    <property type="entry name" value="Patatin"/>
    <property type="match status" value="1"/>
</dbReference>
<dbReference type="Proteomes" id="UP000031623">
    <property type="component" value="Chromosome"/>
</dbReference>
<evidence type="ECO:0000256" key="1">
    <source>
        <dbReference type="ARBA" id="ARBA00023098"/>
    </source>
</evidence>
<dbReference type="OrthoDB" id="100544at2"/>
<evidence type="ECO:0000313" key="4">
    <source>
        <dbReference type="Proteomes" id="UP000031623"/>
    </source>
</evidence>
<dbReference type="SUPFAM" id="SSF52151">
    <property type="entry name" value="FabD/lysophospholipase-like"/>
    <property type="match status" value="1"/>
</dbReference>
<dbReference type="HOGENOM" id="CLU_540718_0_0_6"/>
<dbReference type="InterPro" id="IPR002641">
    <property type="entry name" value="PNPLA_dom"/>
</dbReference>
<evidence type="ECO:0000313" key="3">
    <source>
        <dbReference type="EMBL" id="BAP57405.1"/>
    </source>
</evidence>
<evidence type="ECO:0000259" key="2">
    <source>
        <dbReference type="Pfam" id="PF01734"/>
    </source>
</evidence>
<dbReference type="Gene3D" id="3.40.1090.10">
    <property type="entry name" value="Cytosolic phospholipase A2 catalytic domain"/>
    <property type="match status" value="1"/>
</dbReference>
<dbReference type="InterPro" id="IPR016035">
    <property type="entry name" value="Acyl_Trfase/lysoPLipase"/>
</dbReference>
<keyword evidence="4" id="KW-1185">Reference proteome</keyword>
<dbReference type="PANTHER" id="PTHR10728">
    <property type="entry name" value="CYTOSOLIC PHOSPHOLIPASE A2"/>
    <property type="match status" value="1"/>
</dbReference>
<feature type="domain" description="PNPLA" evidence="2">
    <location>
        <begin position="65"/>
        <end position="134"/>
    </location>
</feature>
<dbReference type="EMBL" id="AP014633">
    <property type="protein sequence ID" value="BAP57405.1"/>
    <property type="molecule type" value="Genomic_DNA"/>
</dbReference>
<accession>A0A090API1</accession>
<dbReference type="KEGG" id="tig:THII_3108"/>
<dbReference type="GO" id="GO:0046475">
    <property type="term" value="P:glycerophospholipid catabolic process"/>
    <property type="evidence" value="ECO:0007669"/>
    <property type="project" value="TreeGrafter"/>
</dbReference>
<dbReference type="AlphaFoldDB" id="A0A090API1"/>
<proteinExistence type="predicted"/>
<dbReference type="GO" id="GO:0005829">
    <property type="term" value="C:cytosol"/>
    <property type="evidence" value="ECO:0007669"/>
    <property type="project" value="TreeGrafter"/>
</dbReference>
<gene>
    <name evidence="3" type="ORF">THII_3108</name>
</gene>
<dbReference type="GO" id="GO:0004623">
    <property type="term" value="F:phospholipase A2 activity"/>
    <property type="evidence" value="ECO:0007669"/>
    <property type="project" value="TreeGrafter"/>
</dbReference>
<reference evidence="3 4" key="1">
    <citation type="journal article" date="2014" name="ISME J.">
        <title>Ecophysiology of Thioploca ingrica as revealed by the complete genome sequence supplemented with proteomic evidence.</title>
        <authorList>
            <person name="Kojima H."/>
            <person name="Ogura Y."/>
            <person name="Yamamoto N."/>
            <person name="Togashi T."/>
            <person name="Mori H."/>
            <person name="Watanabe T."/>
            <person name="Nemoto F."/>
            <person name="Kurokawa K."/>
            <person name="Hayashi T."/>
            <person name="Fukui M."/>
        </authorList>
    </citation>
    <scope>NUCLEOTIDE SEQUENCE [LARGE SCALE GENOMIC DNA]</scope>
</reference>